<comment type="caution">
    <text evidence="1">The sequence shown here is derived from an EMBL/GenBank/DDBJ whole genome shotgun (WGS) entry which is preliminary data.</text>
</comment>
<dbReference type="EMBL" id="JAPHNI010000201">
    <property type="protein sequence ID" value="KAJ8114312.1"/>
    <property type="molecule type" value="Genomic_DNA"/>
</dbReference>
<sequence>MDRFIANATESYKSLNPATSEIGNEWTNIGLSLAVFESLHARLSSRGLQSRFCCIQACTGARARFHAQTRSNAAPNTRRPTVLEKHGQTQSLHRLPETTDGRKCNGFGTASAHGILGDCIGTPAFVDSDPEADRLLEWGGLDRHVYGCIFGLFRSLCGVIPRSSKIKVANTSTVAFGHSW</sequence>
<organism evidence="1 2">
    <name type="scientific">Boeremia exigua</name>
    <dbReference type="NCBI Taxonomy" id="749465"/>
    <lineage>
        <taxon>Eukaryota</taxon>
        <taxon>Fungi</taxon>
        <taxon>Dikarya</taxon>
        <taxon>Ascomycota</taxon>
        <taxon>Pezizomycotina</taxon>
        <taxon>Dothideomycetes</taxon>
        <taxon>Pleosporomycetidae</taxon>
        <taxon>Pleosporales</taxon>
        <taxon>Pleosporineae</taxon>
        <taxon>Didymellaceae</taxon>
        <taxon>Boeremia</taxon>
    </lineage>
</organism>
<accession>A0ACC2IGU7</accession>
<evidence type="ECO:0000313" key="1">
    <source>
        <dbReference type="EMBL" id="KAJ8114312.1"/>
    </source>
</evidence>
<keyword evidence="2" id="KW-1185">Reference proteome</keyword>
<name>A0ACC2IGU7_9PLEO</name>
<reference evidence="1" key="1">
    <citation type="submission" date="2022-11" db="EMBL/GenBank/DDBJ databases">
        <title>Genome Sequence of Boeremia exigua.</title>
        <authorList>
            <person name="Buettner E."/>
        </authorList>
    </citation>
    <scope>NUCLEOTIDE SEQUENCE</scope>
    <source>
        <strain evidence="1">CU02</strain>
    </source>
</reference>
<proteinExistence type="predicted"/>
<evidence type="ECO:0000313" key="2">
    <source>
        <dbReference type="Proteomes" id="UP001153331"/>
    </source>
</evidence>
<protein>
    <submittedName>
        <fullName evidence="1">Uncharacterized protein</fullName>
    </submittedName>
</protein>
<gene>
    <name evidence="1" type="ORF">OPT61_g3779</name>
</gene>
<dbReference type="Proteomes" id="UP001153331">
    <property type="component" value="Unassembled WGS sequence"/>
</dbReference>